<evidence type="ECO:0000313" key="6">
    <source>
        <dbReference type="Proteomes" id="UP000244855"/>
    </source>
</evidence>
<feature type="repeat" description="ANK" evidence="4">
    <location>
        <begin position="73"/>
        <end position="105"/>
    </location>
</feature>
<dbReference type="PANTHER" id="PTHR24161">
    <property type="entry name" value="ANK_REP_REGION DOMAIN-CONTAINING PROTEIN-RELATED"/>
    <property type="match status" value="1"/>
</dbReference>
<dbReference type="PROSITE" id="PS50088">
    <property type="entry name" value="ANK_REPEAT"/>
    <property type="match status" value="2"/>
</dbReference>
<organism evidence="5 6">
    <name type="scientific">Periconia macrospinosa</name>
    <dbReference type="NCBI Taxonomy" id="97972"/>
    <lineage>
        <taxon>Eukaryota</taxon>
        <taxon>Fungi</taxon>
        <taxon>Dikarya</taxon>
        <taxon>Ascomycota</taxon>
        <taxon>Pezizomycotina</taxon>
        <taxon>Dothideomycetes</taxon>
        <taxon>Pleosporomycetidae</taxon>
        <taxon>Pleosporales</taxon>
        <taxon>Massarineae</taxon>
        <taxon>Periconiaceae</taxon>
        <taxon>Periconia</taxon>
    </lineage>
</organism>
<evidence type="ECO:0000256" key="4">
    <source>
        <dbReference type="PROSITE-ProRule" id="PRU00023"/>
    </source>
</evidence>
<dbReference type="Pfam" id="PF12796">
    <property type="entry name" value="Ank_2"/>
    <property type="match status" value="1"/>
</dbReference>
<keyword evidence="2" id="KW-0677">Repeat</keyword>
<dbReference type="PROSITE" id="PS50297">
    <property type="entry name" value="ANK_REP_REGION"/>
    <property type="match status" value="2"/>
</dbReference>
<evidence type="ECO:0000256" key="3">
    <source>
        <dbReference type="ARBA" id="ARBA00023043"/>
    </source>
</evidence>
<protein>
    <recommendedName>
        <fullName evidence="1">protein S-acyltransferase</fullName>
        <ecNumber evidence="1">2.3.1.225</ecNumber>
    </recommendedName>
</protein>
<dbReference type="GO" id="GO:0019706">
    <property type="term" value="F:protein-cysteine S-palmitoyltransferase activity"/>
    <property type="evidence" value="ECO:0007669"/>
    <property type="project" value="UniProtKB-EC"/>
</dbReference>
<dbReference type="PANTHER" id="PTHR24161:SF85">
    <property type="entry name" value="PALMITOYLTRANSFERASE HIP14"/>
    <property type="match status" value="1"/>
</dbReference>
<reference evidence="5 6" key="1">
    <citation type="journal article" date="2018" name="Sci. Rep.">
        <title>Comparative genomics provides insights into the lifestyle and reveals functional heterogeneity of dark septate endophytic fungi.</title>
        <authorList>
            <person name="Knapp D.G."/>
            <person name="Nemeth J.B."/>
            <person name="Barry K."/>
            <person name="Hainaut M."/>
            <person name="Henrissat B."/>
            <person name="Johnson J."/>
            <person name="Kuo A."/>
            <person name="Lim J.H.P."/>
            <person name="Lipzen A."/>
            <person name="Nolan M."/>
            <person name="Ohm R.A."/>
            <person name="Tamas L."/>
            <person name="Grigoriev I.V."/>
            <person name="Spatafora J.W."/>
            <person name="Nagy L.G."/>
            <person name="Kovacs G.M."/>
        </authorList>
    </citation>
    <scope>NUCLEOTIDE SEQUENCE [LARGE SCALE GENOMIC DNA]</scope>
    <source>
        <strain evidence="5 6">DSE2036</strain>
    </source>
</reference>
<proteinExistence type="predicted"/>
<dbReference type="STRING" id="97972.A0A2V1D092"/>
<evidence type="ECO:0000256" key="2">
    <source>
        <dbReference type="ARBA" id="ARBA00022737"/>
    </source>
</evidence>
<feature type="repeat" description="ANK" evidence="4">
    <location>
        <begin position="108"/>
        <end position="140"/>
    </location>
</feature>
<gene>
    <name evidence="5" type="ORF">DM02DRAFT_707237</name>
</gene>
<keyword evidence="6" id="KW-1185">Reference proteome</keyword>
<dbReference type="AlphaFoldDB" id="A0A2V1D092"/>
<dbReference type="OrthoDB" id="539213at2759"/>
<evidence type="ECO:0000256" key="1">
    <source>
        <dbReference type="ARBA" id="ARBA00012210"/>
    </source>
</evidence>
<dbReference type="InterPro" id="IPR036770">
    <property type="entry name" value="Ankyrin_rpt-contain_sf"/>
</dbReference>
<dbReference type="SMART" id="SM00248">
    <property type="entry name" value="ANK"/>
    <property type="match status" value="4"/>
</dbReference>
<name>A0A2V1D092_9PLEO</name>
<accession>A0A2V1D092</accession>
<dbReference type="EC" id="2.3.1.225" evidence="1"/>
<dbReference type="Gene3D" id="1.25.40.20">
    <property type="entry name" value="Ankyrin repeat-containing domain"/>
    <property type="match status" value="1"/>
</dbReference>
<dbReference type="InterPro" id="IPR002110">
    <property type="entry name" value="Ankyrin_rpt"/>
</dbReference>
<dbReference type="SUPFAM" id="SSF48403">
    <property type="entry name" value="Ankyrin repeat"/>
    <property type="match status" value="1"/>
</dbReference>
<dbReference type="EMBL" id="KZ805986">
    <property type="protein sequence ID" value="PVH91029.1"/>
    <property type="molecule type" value="Genomic_DNA"/>
</dbReference>
<dbReference type="Proteomes" id="UP000244855">
    <property type="component" value="Unassembled WGS sequence"/>
</dbReference>
<evidence type="ECO:0000313" key="5">
    <source>
        <dbReference type="EMBL" id="PVH91029.1"/>
    </source>
</evidence>
<keyword evidence="3 4" id="KW-0040">ANK repeat</keyword>
<sequence>MSLLQVAFAWGTPDLAAYLLSLGAEPHAPATIFVPERPYHTALQYSAQLPDESLLELLLRKGASPFASPVISYGATATQFAAMSGNFKNLSHLLKHGVDINEPPGDYEGRTAIEGAAEHGRLDMVRFLLEAGANVKSKTSSNYRRTVYRAWKNGHRAICQMIQDWKDHRYGPDECESVETIVRTMTEDELDFESPAAKIRYLKWRYQQCGN</sequence>